<comment type="caution">
    <text evidence="2">The sequence shown here is derived from an EMBL/GenBank/DDBJ whole genome shotgun (WGS) entry which is preliminary data.</text>
</comment>
<evidence type="ECO:0000256" key="1">
    <source>
        <dbReference type="SAM" id="Phobius"/>
    </source>
</evidence>
<dbReference type="Proteomes" id="UP000265703">
    <property type="component" value="Unassembled WGS sequence"/>
</dbReference>
<gene>
    <name evidence="2" type="ORF">C1645_749579</name>
</gene>
<sequence length="164" mass="18348">MPSHYIYIPILVLSAPLILSVIGTFTALAIVTSSLALIVISIRLGFLAIEFSGGVVLDFIKWGIDGILGENPYKRKKKNIKDEVIIDTTIINKSQNQPHNGKKHIKITTKLTPKMAPLLETKTTEFYTPNGSGNNFYSNDDYFMMSMIANNKRPNGRRARSDYI</sequence>
<name>A0A397TJY3_9GLOM</name>
<keyword evidence="1" id="KW-0812">Transmembrane</keyword>
<keyword evidence="1" id="KW-1133">Transmembrane helix</keyword>
<accession>A0A397TJY3</accession>
<reference evidence="2 3" key="1">
    <citation type="submission" date="2018-06" db="EMBL/GenBank/DDBJ databases">
        <title>Comparative genomics reveals the genomic features of Rhizophagus irregularis, R. cerebriforme, R. diaphanum and Gigaspora rosea, and their symbiotic lifestyle signature.</title>
        <authorList>
            <person name="Morin E."/>
            <person name="San Clemente H."/>
            <person name="Chen E.C.H."/>
            <person name="De La Providencia I."/>
            <person name="Hainaut M."/>
            <person name="Kuo A."/>
            <person name="Kohler A."/>
            <person name="Murat C."/>
            <person name="Tang N."/>
            <person name="Roy S."/>
            <person name="Loubradou J."/>
            <person name="Henrissat B."/>
            <person name="Grigoriev I.V."/>
            <person name="Corradi N."/>
            <person name="Roux C."/>
            <person name="Martin F.M."/>
        </authorList>
    </citation>
    <scope>NUCLEOTIDE SEQUENCE [LARGE SCALE GENOMIC DNA]</scope>
    <source>
        <strain evidence="2 3">DAOM 227022</strain>
    </source>
</reference>
<evidence type="ECO:0000313" key="3">
    <source>
        <dbReference type="Proteomes" id="UP000265703"/>
    </source>
</evidence>
<keyword evidence="1" id="KW-0472">Membrane</keyword>
<keyword evidence="3" id="KW-1185">Reference proteome</keyword>
<evidence type="ECO:0000313" key="2">
    <source>
        <dbReference type="EMBL" id="RIA98523.1"/>
    </source>
</evidence>
<feature type="transmembrane region" description="Helical" evidence="1">
    <location>
        <begin position="6"/>
        <end position="39"/>
    </location>
</feature>
<proteinExistence type="predicted"/>
<dbReference type="OrthoDB" id="2449670at2759"/>
<dbReference type="EMBL" id="QKYT01000014">
    <property type="protein sequence ID" value="RIA98523.1"/>
    <property type="molecule type" value="Genomic_DNA"/>
</dbReference>
<dbReference type="AlphaFoldDB" id="A0A397TJY3"/>
<protein>
    <submittedName>
        <fullName evidence="2">Uncharacterized protein</fullName>
    </submittedName>
</protein>
<organism evidence="2 3">
    <name type="scientific">Glomus cerebriforme</name>
    <dbReference type="NCBI Taxonomy" id="658196"/>
    <lineage>
        <taxon>Eukaryota</taxon>
        <taxon>Fungi</taxon>
        <taxon>Fungi incertae sedis</taxon>
        <taxon>Mucoromycota</taxon>
        <taxon>Glomeromycotina</taxon>
        <taxon>Glomeromycetes</taxon>
        <taxon>Glomerales</taxon>
        <taxon>Glomeraceae</taxon>
        <taxon>Glomus</taxon>
    </lineage>
</organism>